<accession>A0AAU9T884</accession>
<reference evidence="2 3" key="1">
    <citation type="submission" date="2022-03" db="EMBL/GenBank/DDBJ databases">
        <authorList>
            <person name="Nunn A."/>
            <person name="Chopra R."/>
            <person name="Nunn A."/>
            <person name="Contreras Garrido A."/>
        </authorList>
    </citation>
    <scope>NUCLEOTIDE SEQUENCE [LARGE SCALE GENOMIC DNA]</scope>
</reference>
<evidence type="ECO:0000313" key="3">
    <source>
        <dbReference type="Proteomes" id="UP000836841"/>
    </source>
</evidence>
<dbReference type="InterPro" id="IPR036691">
    <property type="entry name" value="Endo/exonu/phosph_ase_sf"/>
</dbReference>
<dbReference type="PANTHER" id="PTHR33710">
    <property type="entry name" value="BNAC02G09200D PROTEIN"/>
    <property type="match status" value="1"/>
</dbReference>
<dbReference type="InterPro" id="IPR025836">
    <property type="entry name" value="Zn_knuckle_CX2CX4HX4C"/>
</dbReference>
<dbReference type="Pfam" id="PF14392">
    <property type="entry name" value="zf-CCHC_4"/>
    <property type="match status" value="1"/>
</dbReference>
<organism evidence="2 3">
    <name type="scientific">Thlaspi arvense</name>
    <name type="common">Field penny-cress</name>
    <dbReference type="NCBI Taxonomy" id="13288"/>
    <lineage>
        <taxon>Eukaryota</taxon>
        <taxon>Viridiplantae</taxon>
        <taxon>Streptophyta</taxon>
        <taxon>Embryophyta</taxon>
        <taxon>Tracheophyta</taxon>
        <taxon>Spermatophyta</taxon>
        <taxon>Magnoliopsida</taxon>
        <taxon>eudicotyledons</taxon>
        <taxon>Gunneridae</taxon>
        <taxon>Pentapetalae</taxon>
        <taxon>rosids</taxon>
        <taxon>malvids</taxon>
        <taxon>Brassicales</taxon>
        <taxon>Brassicaceae</taxon>
        <taxon>Thlaspideae</taxon>
        <taxon>Thlaspi</taxon>
    </lineage>
</organism>
<dbReference type="AlphaFoldDB" id="A0AAU9T884"/>
<proteinExistence type="predicted"/>
<dbReference type="Proteomes" id="UP000836841">
    <property type="component" value="Chromosome 7"/>
</dbReference>
<dbReference type="SUPFAM" id="SSF56219">
    <property type="entry name" value="DNase I-like"/>
    <property type="match status" value="1"/>
</dbReference>
<gene>
    <name evidence="2" type="ORF">TAV2_LOCUS23307</name>
</gene>
<evidence type="ECO:0000259" key="1">
    <source>
        <dbReference type="Pfam" id="PF14392"/>
    </source>
</evidence>
<dbReference type="Gene3D" id="3.60.10.10">
    <property type="entry name" value="Endonuclease/exonuclease/phosphatase"/>
    <property type="match status" value="1"/>
</dbReference>
<evidence type="ECO:0000313" key="2">
    <source>
        <dbReference type="EMBL" id="CAH2079493.1"/>
    </source>
</evidence>
<dbReference type="PANTHER" id="PTHR33710:SF71">
    <property type="entry name" value="ENDONUCLEASE_EXONUCLEASE_PHOSPHATASE DOMAIN-CONTAINING PROTEIN"/>
    <property type="match status" value="1"/>
</dbReference>
<sequence>MELYEHHFLIILKNTLYTFNVRIENLPNIYRREQIVKSIGSKLGQVEEVEITEPIVLRPAEVWVKSTEAPVEIEFRYDVLQKFCTNCGSLRHSFDVCLHPPNPETESFQLMQIDPVTPNVDSSVDILPSSSDQAPNQPLAVRTTASTSSIQNIPSLSLLKPDSSDKVSPTVLSGGMTIFWDDSVAIKFLSKPALNSTDMYIIDGASTFWCSYIYGNPVKKYCNAMWFSMMSDSNVGFYQDKPCLMLGDFNDIISSDKKKGGPPRSESSFSLFRNMLYVCGLHDLKTTGGKYTWAGIRHSHTVKSKIDRVVANCHWLDMYPTTYVQLLPWIGSDHRPLLLHNELHRRCGYKLFRYDNRWQYHLKVQELVANTWNTHCSTIPPASGIIPLEERQHSELSKEHNGAKRSSSYCL</sequence>
<feature type="domain" description="Zinc knuckle CX2CX4HX4C" evidence="1">
    <location>
        <begin position="71"/>
        <end position="98"/>
    </location>
</feature>
<name>A0AAU9T884_THLAR</name>
<dbReference type="EMBL" id="OU466863">
    <property type="protein sequence ID" value="CAH2079493.1"/>
    <property type="molecule type" value="Genomic_DNA"/>
</dbReference>
<keyword evidence="3" id="KW-1185">Reference proteome</keyword>
<protein>
    <recommendedName>
        <fullName evidence="1">Zinc knuckle CX2CX4HX4C domain-containing protein</fullName>
    </recommendedName>
</protein>